<gene>
    <name evidence="3" type="ORF">F4827_004246</name>
</gene>
<comment type="caution">
    <text evidence="3">The sequence shown here is derived from an EMBL/GenBank/DDBJ whole genome shotgun (WGS) entry which is preliminary data.</text>
</comment>
<evidence type="ECO:0000313" key="3">
    <source>
        <dbReference type="EMBL" id="MBB6104387.1"/>
    </source>
</evidence>
<accession>A0A7W9TZR5</accession>
<evidence type="ECO:0000259" key="2">
    <source>
        <dbReference type="Pfam" id="PF07007"/>
    </source>
</evidence>
<dbReference type="InterPro" id="IPR009739">
    <property type="entry name" value="LprI-like_N"/>
</dbReference>
<keyword evidence="4" id="KW-1185">Reference proteome</keyword>
<dbReference type="Gene3D" id="1.20.1270.180">
    <property type="match status" value="1"/>
</dbReference>
<evidence type="ECO:0000313" key="4">
    <source>
        <dbReference type="Proteomes" id="UP000571554"/>
    </source>
</evidence>
<dbReference type="Pfam" id="PF07007">
    <property type="entry name" value="LprI"/>
    <property type="match status" value="1"/>
</dbReference>
<evidence type="ECO:0000256" key="1">
    <source>
        <dbReference type="SAM" id="SignalP"/>
    </source>
</evidence>
<dbReference type="Proteomes" id="UP000571554">
    <property type="component" value="Unassembled WGS sequence"/>
</dbReference>
<protein>
    <submittedName>
        <fullName evidence="3">Uncharacterized protein YecT (DUF1311 family)</fullName>
    </submittedName>
</protein>
<dbReference type="RefSeq" id="WP_183726581.1">
    <property type="nucleotide sequence ID" value="NZ_JACHBW010000012.1"/>
</dbReference>
<dbReference type="PANTHER" id="PTHR39176:SF1">
    <property type="entry name" value="PERIPLASMIC PROTEIN"/>
    <property type="match status" value="1"/>
</dbReference>
<dbReference type="PROSITE" id="PS51257">
    <property type="entry name" value="PROKAR_LIPOPROTEIN"/>
    <property type="match status" value="1"/>
</dbReference>
<organism evidence="3 4">
    <name type="scientific">Paraburkholderia bannensis</name>
    <dbReference type="NCBI Taxonomy" id="765414"/>
    <lineage>
        <taxon>Bacteria</taxon>
        <taxon>Pseudomonadati</taxon>
        <taxon>Pseudomonadota</taxon>
        <taxon>Betaproteobacteria</taxon>
        <taxon>Burkholderiales</taxon>
        <taxon>Burkholderiaceae</taxon>
        <taxon>Paraburkholderia</taxon>
    </lineage>
</organism>
<keyword evidence="1" id="KW-0732">Signal</keyword>
<dbReference type="EMBL" id="JACHBW010000012">
    <property type="protein sequence ID" value="MBB6104387.1"/>
    <property type="molecule type" value="Genomic_DNA"/>
</dbReference>
<feature type="chain" id="PRO_5031190623" evidence="1">
    <location>
        <begin position="26"/>
        <end position="136"/>
    </location>
</feature>
<dbReference type="AlphaFoldDB" id="A0A7W9TZR5"/>
<sequence length="136" mass="14962">MRFSRLFASALCVSGALVSASSCFAAQPDCQNRDTRQAMDECIGRAMKASDQALNETYRALLAKISKSGADQLRKTQRAWLGWRDAQCEFNTMATNGGTIHSSMYALCIDELTQEQTRRLDAQLHCKEGDLSCGGQ</sequence>
<proteinExistence type="predicted"/>
<name>A0A7W9TZR5_9BURK</name>
<reference evidence="3 4" key="1">
    <citation type="submission" date="2020-08" db="EMBL/GenBank/DDBJ databases">
        <title>Above-ground endophytic microbial communities from plants in different locations in the United States.</title>
        <authorList>
            <person name="Frank C."/>
        </authorList>
    </citation>
    <scope>NUCLEOTIDE SEQUENCE [LARGE SCALE GENOMIC DNA]</scope>
    <source>
        <strain evidence="3 4">WP4_2_2</strain>
    </source>
</reference>
<dbReference type="PANTHER" id="PTHR39176">
    <property type="entry name" value="PERIPLASMIC PROTEIN-RELATED"/>
    <property type="match status" value="1"/>
</dbReference>
<feature type="signal peptide" evidence="1">
    <location>
        <begin position="1"/>
        <end position="25"/>
    </location>
</feature>
<feature type="domain" description="Lysozyme inhibitor LprI-like N-terminal" evidence="2">
    <location>
        <begin position="31"/>
        <end position="120"/>
    </location>
</feature>